<evidence type="ECO:0000313" key="3">
    <source>
        <dbReference type="Proteomes" id="UP001056384"/>
    </source>
</evidence>
<organism evidence="2 3">
    <name type="scientific">Septoria linicola</name>
    <dbReference type="NCBI Taxonomy" id="215465"/>
    <lineage>
        <taxon>Eukaryota</taxon>
        <taxon>Fungi</taxon>
        <taxon>Dikarya</taxon>
        <taxon>Ascomycota</taxon>
        <taxon>Pezizomycotina</taxon>
        <taxon>Dothideomycetes</taxon>
        <taxon>Dothideomycetidae</taxon>
        <taxon>Mycosphaerellales</taxon>
        <taxon>Mycosphaerellaceae</taxon>
        <taxon>Septoria</taxon>
    </lineage>
</organism>
<dbReference type="InterPro" id="IPR052895">
    <property type="entry name" value="HetReg/Transcr_Mod"/>
</dbReference>
<evidence type="ECO:0000259" key="1">
    <source>
        <dbReference type="Pfam" id="PF06985"/>
    </source>
</evidence>
<accession>A0A9Q9AZG6</accession>
<feature type="domain" description="Heterokaryon incompatibility" evidence="1">
    <location>
        <begin position="52"/>
        <end position="219"/>
    </location>
</feature>
<proteinExistence type="predicted"/>
<name>A0A9Q9AZG6_9PEZI</name>
<dbReference type="Pfam" id="PF06985">
    <property type="entry name" value="HET"/>
    <property type="match status" value="1"/>
</dbReference>
<dbReference type="PANTHER" id="PTHR24148">
    <property type="entry name" value="ANKYRIN REPEAT DOMAIN-CONTAINING PROTEIN 39 HOMOLOG-RELATED"/>
    <property type="match status" value="1"/>
</dbReference>
<dbReference type="Proteomes" id="UP001056384">
    <property type="component" value="Chromosome 10"/>
</dbReference>
<evidence type="ECO:0000313" key="2">
    <source>
        <dbReference type="EMBL" id="USW58044.1"/>
    </source>
</evidence>
<dbReference type="InterPro" id="IPR010730">
    <property type="entry name" value="HET"/>
</dbReference>
<dbReference type="AlphaFoldDB" id="A0A9Q9AZG6"/>
<sequence length="287" mass="33442">MDQLCQEFQHGQLHEPTNQIRLLEISAVNRGDAEPTVHCQLSTWRVGQQPEYVAVSYTWGYSSDQQSISANTRPLRVYRNCYDVLIQIWDSGNRSYLWIDAICINQADDEEKSHQVAMMGFIYKTAWQVHVCLGPHSDASDELFGCMNHHSSCIGEILQGCVVDIEARRSQDSLRKLLRKYTTFEYLSHLSLQDINAAVKALRQLSERSYFRRLWMIQEFLLSQRAVLFCGTSSIDLRQLRCFYDDLTKYYRETKVQRQTAGKMHEIDMWFPTRNLVALLQNHNESA</sequence>
<gene>
    <name evidence="2" type="ORF">Slin15195_G113630</name>
</gene>
<dbReference type="PANTHER" id="PTHR24148:SF73">
    <property type="entry name" value="HET DOMAIN PROTEIN (AFU_ORTHOLOGUE AFUA_8G01020)"/>
    <property type="match status" value="1"/>
</dbReference>
<protein>
    <submittedName>
        <fullName evidence="2">Heterokaryon incompatibility</fullName>
    </submittedName>
</protein>
<keyword evidence="3" id="KW-1185">Reference proteome</keyword>
<dbReference type="EMBL" id="CP099427">
    <property type="protein sequence ID" value="USW58044.1"/>
    <property type="molecule type" value="Genomic_DNA"/>
</dbReference>
<reference evidence="2" key="1">
    <citation type="submission" date="2022-06" db="EMBL/GenBank/DDBJ databases">
        <title>Complete genome sequences of two strains of the flax pathogen Septoria linicola.</title>
        <authorList>
            <person name="Lapalu N."/>
            <person name="Simon A."/>
            <person name="Demenou B."/>
            <person name="Paumier D."/>
            <person name="Guillot M.-P."/>
            <person name="Gout L."/>
            <person name="Valade R."/>
        </authorList>
    </citation>
    <scope>NUCLEOTIDE SEQUENCE</scope>
    <source>
        <strain evidence="2">SE15195</strain>
    </source>
</reference>